<proteinExistence type="predicted"/>
<evidence type="ECO:0000313" key="2">
    <source>
        <dbReference type="EMBL" id="MBQ0960282.1"/>
    </source>
</evidence>
<reference evidence="2" key="1">
    <citation type="submission" date="2021-04" db="EMBL/GenBank/DDBJ databases">
        <title>The genome sequence of Ideonella sp. 4Y11.</title>
        <authorList>
            <person name="Liu Y."/>
        </authorList>
    </citation>
    <scope>NUCLEOTIDE SEQUENCE</scope>
    <source>
        <strain evidence="2">4Y11</strain>
    </source>
</reference>
<evidence type="ECO:0000313" key="3">
    <source>
        <dbReference type="Proteomes" id="UP000678374"/>
    </source>
</evidence>
<dbReference type="RefSeq" id="WP_210802953.1">
    <property type="nucleotide sequence ID" value="NZ_JAGQDE010000013.1"/>
</dbReference>
<protein>
    <submittedName>
        <fullName evidence="2">Uncharacterized protein</fullName>
    </submittedName>
</protein>
<gene>
    <name evidence="2" type="ORF">KAK06_15110</name>
</gene>
<dbReference type="Proteomes" id="UP000678374">
    <property type="component" value="Unassembled WGS sequence"/>
</dbReference>
<sequence length="259" mass="28828">MATRIHPRLAPAEPASPRLEPNAEMLLAPPPNLSKRLTASVHRSLPGWTLQVIVQRWTEDRVRVLITGRRDAGMVAPPAPPTGSEQAEKLERGTERALKRILEQDQPGTEWDVAARYAKRTENEFTISAFGEEEGKKNDPPTCIDGDVIFPGETYRVSETDTIQVNYKPPKRPPGPTLVGSTDHCVYFHYHGDLSPVTSFPAAPLRDYPLRHSPPAPTLIHANAVVPLTPGLTFVYVLTPGSLPLVMQIGDLQDWWVWW</sequence>
<name>A0A941BK93_9BURK</name>
<comment type="caution">
    <text evidence="2">The sequence shown here is derived from an EMBL/GenBank/DDBJ whole genome shotgun (WGS) entry which is preliminary data.</text>
</comment>
<keyword evidence="3" id="KW-1185">Reference proteome</keyword>
<evidence type="ECO:0000256" key="1">
    <source>
        <dbReference type="SAM" id="MobiDB-lite"/>
    </source>
</evidence>
<dbReference type="AlphaFoldDB" id="A0A941BK93"/>
<dbReference type="EMBL" id="JAGQDE010000013">
    <property type="protein sequence ID" value="MBQ0960282.1"/>
    <property type="molecule type" value="Genomic_DNA"/>
</dbReference>
<accession>A0A941BK93</accession>
<feature type="region of interest" description="Disordered" evidence="1">
    <location>
        <begin position="1"/>
        <end position="20"/>
    </location>
</feature>
<organism evidence="2 3">
    <name type="scientific">Ideonella aquatica</name>
    <dbReference type="NCBI Taxonomy" id="2824119"/>
    <lineage>
        <taxon>Bacteria</taxon>
        <taxon>Pseudomonadati</taxon>
        <taxon>Pseudomonadota</taxon>
        <taxon>Betaproteobacteria</taxon>
        <taxon>Burkholderiales</taxon>
        <taxon>Sphaerotilaceae</taxon>
        <taxon>Ideonella</taxon>
    </lineage>
</organism>